<sequence length="243" mass="27366">MSSVVSLSEPPSTLGSPVSSVASLSSARTIKRHEVFYFRIVVFQVGDTLFKVPRYGMPGNAAAFEALFSSSAEDNTAPGSDDDNPIRLDEDVTEFDFASLLKATYPPPGRTIDSVQLTTDEWIAVLKLAKKWHLAELEQTAIRNSESRIQNMESVDKIIFAKKHGVARWLREAYGQIGRRRDLISAEEKAKLDMKTYVGLLELRDIIWERATQRNGYWYDDNKHSVAFEDVIDGIFGEEVKET</sequence>
<evidence type="ECO:0000313" key="2">
    <source>
        <dbReference type="Proteomes" id="UP000814128"/>
    </source>
</evidence>
<reference evidence="1" key="2">
    <citation type="journal article" date="2022" name="New Phytol.">
        <title>Evolutionary transition to the ectomycorrhizal habit in the genomes of a hyperdiverse lineage of mushroom-forming fungi.</title>
        <authorList>
            <person name="Looney B."/>
            <person name="Miyauchi S."/>
            <person name="Morin E."/>
            <person name="Drula E."/>
            <person name="Courty P.E."/>
            <person name="Kohler A."/>
            <person name="Kuo A."/>
            <person name="LaButti K."/>
            <person name="Pangilinan J."/>
            <person name="Lipzen A."/>
            <person name="Riley R."/>
            <person name="Andreopoulos W."/>
            <person name="He G."/>
            <person name="Johnson J."/>
            <person name="Nolan M."/>
            <person name="Tritt A."/>
            <person name="Barry K.W."/>
            <person name="Grigoriev I.V."/>
            <person name="Nagy L.G."/>
            <person name="Hibbett D."/>
            <person name="Henrissat B."/>
            <person name="Matheny P.B."/>
            <person name="Labbe J."/>
            <person name="Martin F.M."/>
        </authorList>
    </citation>
    <scope>NUCLEOTIDE SEQUENCE</scope>
    <source>
        <strain evidence="1">EC-137</strain>
    </source>
</reference>
<comment type="caution">
    <text evidence="1">The sequence shown here is derived from an EMBL/GenBank/DDBJ whole genome shotgun (WGS) entry which is preliminary data.</text>
</comment>
<protein>
    <submittedName>
        <fullName evidence="1">Uncharacterized protein</fullName>
    </submittedName>
</protein>
<dbReference type="Proteomes" id="UP000814128">
    <property type="component" value="Unassembled WGS sequence"/>
</dbReference>
<gene>
    <name evidence="1" type="ORF">K488DRAFT_53823</name>
</gene>
<keyword evidence="2" id="KW-1185">Reference proteome</keyword>
<accession>A0ACB8QG93</accession>
<organism evidence="1 2">
    <name type="scientific">Vararia minispora EC-137</name>
    <dbReference type="NCBI Taxonomy" id="1314806"/>
    <lineage>
        <taxon>Eukaryota</taxon>
        <taxon>Fungi</taxon>
        <taxon>Dikarya</taxon>
        <taxon>Basidiomycota</taxon>
        <taxon>Agaricomycotina</taxon>
        <taxon>Agaricomycetes</taxon>
        <taxon>Russulales</taxon>
        <taxon>Lachnocladiaceae</taxon>
        <taxon>Vararia</taxon>
    </lineage>
</organism>
<evidence type="ECO:0000313" key="1">
    <source>
        <dbReference type="EMBL" id="KAI0030635.1"/>
    </source>
</evidence>
<reference evidence="1" key="1">
    <citation type="submission" date="2021-02" db="EMBL/GenBank/DDBJ databases">
        <authorList>
            <consortium name="DOE Joint Genome Institute"/>
            <person name="Ahrendt S."/>
            <person name="Looney B.P."/>
            <person name="Miyauchi S."/>
            <person name="Morin E."/>
            <person name="Drula E."/>
            <person name="Courty P.E."/>
            <person name="Chicoki N."/>
            <person name="Fauchery L."/>
            <person name="Kohler A."/>
            <person name="Kuo A."/>
            <person name="Labutti K."/>
            <person name="Pangilinan J."/>
            <person name="Lipzen A."/>
            <person name="Riley R."/>
            <person name="Andreopoulos W."/>
            <person name="He G."/>
            <person name="Johnson J."/>
            <person name="Barry K.W."/>
            <person name="Grigoriev I.V."/>
            <person name="Nagy L."/>
            <person name="Hibbett D."/>
            <person name="Henrissat B."/>
            <person name="Matheny P.B."/>
            <person name="Labbe J."/>
            <person name="Martin F."/>
        </authorList>
    </citation>
    <scope>NUCLEOTIDE SEQUENCE</scope>
    <source>
        <strain evidence="1">EC-137</strain>
    </source>
</reference>
<name>A0ACB8QG93_9AGAM</name>
<dbReference type="EMBL" id="MU273612">
    <property type="protein sequence ID" value="KAI0030635.1"/>
    <property type="molecule type" value="Genomic_DNA"/>
</dbReference>
<proteinExistence type="predicted"/>